<dbReference type="NCBIfam" id="TIGR00453">
    <property type="entry name" value="ispD"/>
    <property type="match status" value="1"/>
</dbReference>
<dbReference type="PANTHER" id="PTHR43181:SF1">
    <property type="entry name" value="2-C-METHYL-D-ERYTHRITOL 2,4-CYCLODIPHOSPHATE SYNTHASE, CHLOROPLASTIC"/>
    <property type="match status" value="1"/>
</dbReference>
<keyword evidence="10 14" id="KW-0479">Metal-binding</keyword>
<evidence type="ECO:0000256" key="12">
    <source>
        <dbReference type="ARBA" id="ARBA00023239"/>
    </source>
</evidence>
<keyword evidence="12 14" id="KW-0456">Lyase</keyword>
<dbReference type="CDD" id="cd00554">
    <property type="entry name" value="MECDP_synthase"/>
    <property type="match status" value="1"/>
</dbReference>
<proteinExistence type="inferred from homology"/>
<evidence type="ECO:0000256" key="5">
    <source>
        <dbReference type="ARBA" id="ARBA00004787"/>
    </source>
</evidence>
<feature type="binding site" evidence="14">
    <location>
        <position position="241"/>
    </location>
    <ligand>
        <name>a divalent metal cation</name>
        <dbReference type="ChEBI" id="CHEBI:60240"/>
    </ligand>
</feature>
<feature type="binding site" evidence="14">
    <location>
        <position position="243"/>
    </location>
    <ligand>
        <name>a divalent metal cation</name>
        <dbReference type="ChEBI" id="CHEBI:60240"/>
    </ligand>
</feature>
<protein>
    <recommendedName>
        <fullName evidence="14">Bifunctional enzyme IspD/IspF</fullName>
    </recommendedName>
    <domain>
        <recommendedName>
            <fullName evidence="14">2-C-methyl-D-erythritol 4-phosphate cytidylyltransferase</fullName>
            <ecNumber evidence="14">2.7.7.60</ecNumber>
        </recommendedName>
        <alternativeName>
            <fullName evidence="14">4-diphosphocytidyl-2C-methyl-D-erythritol synthase</fullName>
        </alternativeName>
        <alternativeName>
            <fullName evidence="14">MEP cytidylyltransferase</fullName>
            <shortName evidence="14">MCT</shortName>
        </alternativeName>
    </domain>
    <domain>
        <recommendedName>
            <fullName evidence="14">2-C-methyl-D-erythritol 2,4-cyclodiphosphate synthase</fullName>
            <shortName evidence="14">MECDP-synthase</shortName>
            <shortName evidence="14">MECPP-synthase</shortName>
            <shortName evidence="14">MECPS</shortName>
            <ecNumber evidence="14">4.6.1.12</ecNumber>
        </recommendedName>
    </domain>
</protein>
<evidence type="ECO:0000256" key="13">
    <source>
        <dbReference type="ARBA" id="ARBA00023268"/>
    </source>
</evidence>
<dbReference type="SUPFAM" id="SSF53448">
    <property type="entry name" value="Nucleotide-diphospho-sugar transferases"/>
    <property type="match status" value="1"/>
</dbReference>
<feature type="domain" description="2-C-methyl-D-erythritol 2,4-cyclodiphosphate synthase" evidence="15">
    <location>
        <begin position="234"/>
        <end position="387"/>
    </location>
</feature>
<feature type="binding site" evidence="14">
    <location>
        <position position="372"/>
    </location>
    <ligand>
        <name>4-CDP-2-C-methyl-D-erythritol 2-phosphate</name>
        <dbReference type="ChEBI" id="CHEBI:57919"/>
    </ligand>
</feature>
<comment type="catalytic activity">
    <reaction evidence="1 14">
        <text>4-CDP-2-C-methyl-D-erythritol 2-phosphate = 2-C-methyl-D-erythritol 2,4-cyclic diphosphate + CMP</text>
        <dbReference type="Rhea" id="RHEA:23864"/>
        <dbReference type="ChEBI" id="CHEBI:57919"/>
        <dbReference type="ChEBI" id="CHEBI:58483"/>
        <dbReference type="ChEBI" id="CHEBI:60377"/>
        <dbReference type="EC" id="4.6.1.12"/>
    </reaction>
</comment>
<comment type="cofactor">
    <cofactor evidence="3 14">
        <name>a divalent metal cation</name>
        <dbReference type="ChEBI" id="CHEBI:60240"/>
    </cofactor>
</comment>
<evidence type="ECO:0000256" key="11">
    <source>
        <dbReference type="ARBA" id="ARBA00023229"/>
    </source>
</evidence>
<comment type="similarity">
    <text evidence="14">In the C-terminal section; belongs to the IspF family.</text>
</comment>
<feature type="binding site" evidence="14">
    <location>
        <begin position="267"/>
        <end position="268"/>
    </location>
    <ligand>
        <name>4-CDP-2-C-methyl-D-erythritol 2-phosphate</name>
        <dbReference type="ChEBI" id="CHEBI:57919"/>
    </ligand>
</feature>
<dbReference type="InterPro" id="IPR026596">
    <property type="entry name" value="IspD/F"/>
</dbReference>
<dbReference type="HAMAP" id="MF_00107">
    <property type="entry name" value="IspF"/>
    <property type="match status" value="1"/>
</dbReference>
<evidence type="ECO:0000256" key="4">
    <source>
        <dbReference type="ARBA" id="ARBA00004709"/>
    </source>
</evidence>
<dbReference type="Proteomes" id="UP001595887">
    <property type="component" value="Unassembled WGS sequence"/>
</dbReference>
<keyword evidence="9 14" id="KW-0548">Nucleotidyltransferase</keyword>
<comment type="similarity">
    <text evidence="7">Belongs to the IspD/TarI cytidylyltransferase family. IspD subfamily.</text>
</comment>
<organism evidence="16 17">
    <name type="scientific">Sphingorhabdus arenilitoris</name>
    <dbReference type="NCBI Taxonomy" id="1490041"/>
    <lineage>
        <taxon>Bacteria</taxon>
        <taxon>Pseudomonadati</taxon>
        <taxon>Pseudomonadota</taxon>
        <taxon>Alphaproteobacteria</taxon>
        <taxon>Sphingomonadales</taxon>
        <taxon>Sphingomonadaceae</taxon>
        <taxon>Sphingorhabdus</taxon>
    </lineage>
</organism>
<keyword evidence="8 14" id="KW-0808">Transferase</keyword>
<dbReference type="NCBIfam" id="TIGR00151">
    <property type="entry name" value="ispF"/>
    <property type="match status" value="1"/>
</dbReference>
<comment type="pathway">
    <text evidence="4 14">Isoprenoid biosynthesis; isopentenyl diphosphate biosynthesis via DXP pathway; isopentenyl diphosphate from 1-deoxy-D-xylulose 5-phosphate: step 4/6.</text>
</comment>
<feature type="binding site" evidence="14">
    <location>
        <begin position="241"/>
        <end position="243"/>
    </location>
    <ligand>
        <name>4-CDP-2-C-methyl-D-erythritol 2-phosphate</name>
        <dbReference type="ChEBI" id="CHEBI:57919"/>
    </ligand>
</feature>
<evidence type="ECO:0000256" key="10">
    <source>
        <dbReference type="ARBA" id="ARBA00022723"/>
    </source>
</evidence>
<dbReference type="GO" id="GO:0008685">
    <property type="term" value="F:2-C-methyl-D-erythritol 2,4-cyclodiphosphate synthase activity"/>
    <property type="evidence" value="ECO:0007669"/>
    <property type="project" value="UniProtKB-EC"/>
</dbReference>
<reference evidence="17" key="1">
    <citation type="journal article" date="2019" name="Int. J. Syst. Evol. Microbiol.">
        <title>The Global Catalogue of Microorganisms (GCM) 10K type strain sequencing project: providing services to taxonomists for standard genome sequencing and annotation.</title>
        <authorList>
            <consortium name="The Broad Institute Genomics Platform"/>
            <consortium name="The Broad Institute Genome Sequencing Center for Infectious Disease"/>
            <person name="Wu L."/>
            <person name="Ma J."/>
        </authorList>
    </citation>
    <scope>NUCLEOTIDE SEQUENCE [LARGE SCALE GENOMIC DNA]</scope>
    <source>
        <strain evidence="17">CECT 8531</strain>
    </source>
</reference>
<dbReference type="PROSITE" id="PS01350">
    <property type="entry name" value="ISPF"/>
    <property type="match status" value="1"/>
</dbReference>
<dbReference type="Pfam" id="PF01128">
    <property type="entry name" value="IspD"/>
    <property type="match status" value="1"/>
</dbReference>
<keyword evidence="11 14" id="KW-0414">Isoprene biosynthesis</keyword>
<dbReference type="InterPro" id="IPR018294">
    <property type="entry name" value="ISPD_synthase_CS"/>
</dbReference>
<comment type="similarity">
    <text evidence="6">Belongs to the IspF family.</text>
</comment>
<dbReference type="EC" id="4.6.1.12" evidence="14"/>
<keyword evidence="13 14" id="KW-0511">Multifunctional enzyme</keyword>
<dbReference type="NCBIfam" id="NF006899">
    <property type="entry name" value="PRK09382.1"/>
    <property type="match status" value="1"/>
</dbReference>
<feature type="binding site" evidence="14">
    <location>
        <begin position="289"/>
        <end position="291"/>
    </location>
    <ligand>
        <name>4-CDP-2-C-methyl-D-erythritol 2-phosphate</name>
        <dbReference type="ChEBI" id="CHEBI:57919"/>
    </ligand>
</feature>
<comment type="caution">
    <text evidence="16">The sequence shown here is derived from an EMBL/GenBank/DDBJ whole genome shotgun (WGS) entry which is preliminary data.</text>
</comment>
<dbReference type="RefSeq" id="WP_381422435.1">
    <property type="nucleotide sequence ID" value="NZ_JBHSDH010000013.1"/>
</dbReference>
<feature type="site" description="Transition state stabilizer" evidence="14">
    <location>
        <position position="366"/>
    </location>
</feature>
<dbReference type="HAMAP" id="MF_01520">
    <property type="entry name" value="IspDF"/>
    <property type="match status" value="1"/>
</dbReference>
<dbReference type="InterPro" id="IPR003526">
    <property type="entry name" value="MECDP_synthase"/>
</dbReference>
<dbReference type="Pfam" id="PF02542">
    <property type="entry name" value="YgbB"/>
    <property type="match status" value="1"/>
</dbReference>
<feature type="site" description="Positions MEP for the nucleophilic attack" evidence="14">
    <location>
        <position position="214"/>
    </location>
</feature>
<dbReference type="EMBL" id="JBHSDH010000013">
    <property type="protein sequence ID" value="MFC4292062.1"/>
    <property type="molecule type" value="Genomic_DNA"/>
</dbReference>
<comment type="caution">
    <text evidence="14">Lacks conserved residue(s) required for the propagation of feature annotation.</text>
</comment>
<dbReference type="InterPro" id="IPR020555">
    <property type="entry name" value="MECDP_synthase_CS"/>
</dbReference>
<evidence type="ECO:0000256" key="1">
    <source>
        <dbReference type="ARBA" id="ARBA00000200"/>
    </source>
</evidence>
<comment type="catalytic activity">
    <reaction evidence="2 14">
        <text>2-C-methyl-D-erythritol 4-phosphate + CTP + H(+) = 4-CDP-2-C-methyl-D-erythritol + diphosphate</text>
        <dbReference type="Rhea" id="RHEA:13429"/>
        <dbReference type="ChEBI" id="CHEBI:15378"/>
        <dbReference type="ChEBI" id="CHEBI:33019"/>
        <dbReference type="ChEBI" id="CHEBI:37563"/>
        <dbReference type="ChEBI" id="CHEBI:57823"/>
        <dbReference type="ChEBI" id="CHEBI:58262"/>
        <dbReference type="EC" id="2.7.7.60"/>
    </reaction>
</comment>
<dbReference type="PROSITE" id="PS01295">
    <property type="entry name" value="ISPD"/>
    <property type="match status" value="1"/>
</dbReference>
<dbReference type="InterPro" id="IPR001228">
    <property type="entry name" value="IspD"/>
</dbReference>
<dbReference type="InterPro" id="IPR034683">
    <property type="entry name" value="IspD/TarI"/>
</dbReference>
<dbReference type="CDD" id="cd02516">
    <property type="entry name" value="CDP-ME_synthetase"/>
    <property type="match status" value="1"/>
</dbReference>
<dbReference type="InterPro" id="IPR029044">
    <property type="entry name" value="Nucleotide-diphossugar_trans"/>
</dbReference>
<dbReference type="SUPFAM" id="SSF69765">
    <property type="entry name" value="IpsF-like"/>
    <property type="match status" value="1"/>
</dbReference>
<feature type="site" description="Transition state stabilizer" evidence="14">
    <location>
        <position position="26"/>
    </location>
</feature>
<comment type="function">
    <text evidence="14">Bifunctional enzyme that catalyzes the formation of 4-diphosphocytidyl-2-C-methyl-D-erythritol from CTP and 2-C-methyl-D-erythritol 4-phosphate (MEP) (IspD), and catalyzes the conversion of 4-diphosphocytidyl-2-C-methyl-D-erythritol 2-phosphate (CDP-ME2P) to 2-C-methyl-D-erythritol 2,4-cyclodiphosphate (ME-CPP) with a corresponding release of cytidine 5-monophosphate (CMP) (IspF).</text>
</comment>
<evidence type="ECO:0000256" key="9">
    <source>
        <dbReference type="ARBA" id="ARBA00022695"/>
    </source>
</evidence>
<keyword evidence="17" id="KW-1185">Reference proteome</keyword>
<name>A0ABV8RFE7_9SPHN</name>
<evidence type="ECO:0000256" key="14">
    <source>
        <dbReference type="HAMAP-Rule" id="MF_01520"/>
    </source>
</evidence>
<evidence type="ECO:0000256" key="7">
    <source>
        <dbReference type="ARBA" id="ARBA00009789"/>
    </source>
</evidence>
<accession>A0ABV8RFE7</accession>
<comment type="similarity">
    <text evidence="14">In the N-terminal section; belongs to the IspD/TarI cytidylyltransferase family. IspD subfamily.</text>
</comment>
<feature type="binding site" evidence="14">
    <location>
        <position position="275"/>
    </location>
    <ligand>
        <name>a divalent metal cation</name>
        <dbReference type="ChEBI" id="CHEBI:60240"/>
    </ligand>
</feature>
<feature type="site" description="Transition state stabilizer" evidence="14">
    <location>
        <position position="267"/>
    </location>
</feature>
<feature type="binding site" evidence="14">
    <location>
        <begin position="365"/>
        <end position="368"/>
    </location>
    <ligand>
        <name>4-CDP-2-C-methyl-D-erythritol 2-phosphate</name>
        <dbReference type="ChEBI" id="CHEBI:57919"/>
    </ligand>
</feature>
<evidence type="ECO:0000256" key="6">
    <source>
        <dbReference type="ARBA" id="ARBA00008480"/>
    </source>
</evidence>
<evidence type="ECO:0000259" key="15">
    <source>
        <dbReference type="Pfam" id="PF02542"/>
    </source>
</evidence>
<dbReference type="Gene3D" id="3.90.550.10">
    <property type="entry name" value="Spore Coat Polysaccharide Biosynthesis Protein SpsA, Chain A"/>
    <property type="match status" value="1"/>
</dbReference>
<feature type="binding site" evidence="14">
    <location>
        <position position="375"/>
    </location>
    <ligand>
        <name>4-CDP-2-C-methyl-D-erythritol 2-phosphate</name>
        <dbReference type="ChEBI" id="CHEBI:57919"/>
    </ligand>
</feature>
<evidence type="ECO:0000313" key="16">
    <source>
        <dbReference type="EMBL" id="MFC4292062.1"/>
    </source>
</evidence>
<dbReference type="PANTHER" id="PTHR43181">
    <property type="entry name" value="2-C-METHYL-D-ERYTHRITOL 2,4-CYCLODIPHOSPHATE SYNTHASE, CHLOROPLASTIC"/>
    <property type="match status" value="1"/>
</dbReference>
<feature type="region of interest" description="2-C-methyl-D-erythritol 2,4-cyclodiphosphate synthase" evidence="14">
    <location>
        <begin position="235"/>
        <end position="391"/>
    </location>
</feature>
<comment type="pathway">
    <text evidence="5 14">Isoprenoid biosynthesis; isopentenyl diphosphate biosynthesis via DXP pathway; isopentenyl diphosphate from 1-deoxy-D-xylulose 5-phosphate: step 2/6.</text>
</comment>
<dbReference type="Gene3D" id="3.30.1330.50">
    <property type="entry name" value="2-C-methyl-D-erythritol 2,4-cyclodiphosphate synthase"/>
    <property type="match status" value="1"/>
</dbReference>
<evidence type="ECO:0000313" key="17">
    <source>
        <dbReference type="Proteomes" id="UP001595887"/>
    </source>
</evidence>
<feature type="region of interest" description="2-C-methyl-D-erythritol 4-phosphate cytidylyltransferase" evidence="14">
    <location>
        <begin position="1"/>
        <end position="234"/>
    </location>
</feature>
<evidence type="ECO:0000256" key="2">
    <source>
        <dbReference type="ARBA" id="ARBA00001282"/>
    </source>
</evidence>
<sequence>MSEQKDIAAIIVAAGIGSRAGGDIPKQYRSIGGKPMLRHSYEIFASHSAIDRIIVVIGGGQEEQARLALEGLPPPIIVTGGDTRRDSVHQGLKYLSQSAPGQVLIHDAARPFLTFSVIDNLLSALTTHSGAVPVLPVVDSLARGHFAGDHEVMAGTVPREDLWRVQTPQAFHFAPIYDAHQNWDVSQEATDDARMAMAAGHDVALVPGEEALSKYTFAQDFGDESMDDNIMPPIRCGTGFDVHKLVKDEELWLCGVRIDHSHGLSGHSDADVALHAVTDAILGAMALGDIGDHFPPSDERWRGASSDQFAAHAMQLARQEGYALANADVTIICEAPKIGRHRTAMREKLAAILGVDVAAISVKATTTERLGFTGREEGIASQAVATLYKAG</sequence>
<dbReference type="EC" id="2.7.7.60" evidence="14"/>
<evidence type="ECO:0000256" key="3">
    <source>
        <dbReference type="ARBA" id="ARBA00001968"/>
    </source>
</evidence>
<dbReference type="GO" id="GO:0050518">
    <property type="term" value="F:2-C-methyl-D-erythritol 4-phosphate cytidylyltransferase activity"/>
    <property type="evidence" value="ECO:0007669"/>
    <property type="project" value="UniProtKB-EC"/>
</dbReference>
<evidence type="ECO:0000256" key="8">
    <source>
        <dbReference type="ARBA" id="ARBA00022679"/>
    </source>
</evidence>
<feature type="site" description="Positions MEP for the nucleophilic attack" evidence="14">
    <location>
        <position position="159"/>
    </location>
</feature>
<feature type="site" description="Transition state stabilizer" evidence="14">
    <location>
        <position position="19"/>
    </location>
</feature>
<gene>
    <name evidence="14" type="primary">ispDF</name>
    <name evidence="16" type="ORF">ACFOWX_06505</name>
</gene>
<dbReference type="InterPro" id="IPR036571">
    <property type="entry name" value="MECDP_synthase_sf"/>
</dbReference>